<name>A0ABS7B687_9ACTN</name>
<dbReference type="RefSeq" id="WP_220145805.1">
    <property type="nucleotide sequence ID" value="NZ_JAHXZI010000011.1"/>
</dbReference>
<evidence type="ECO:0000313" key="6">
    <source>
        <dbReference type="EMBL" id="MBW6436407.1"/>
    </source>
</evidence>
<dbReference type="InterPro" id="IPR000760">
    <property type="entry name" value="Inositol_monophosphatase-like"/>
</dbReference>
<evidence type="ECO:0000313" key="7">
    <source>
        <dbReference type="Proteomes" id="UP001519863"/>
    </source>
</evidence>
<dbReference type="PANTHER" id="PTHR20854:SF4">
    <property type="entry name" value="INOSITOL-1-MONOPHOSPHATASE-RELATED"/>
    <property type="match status" value="1"/>
</dbReference>
<evidence type="ECO:0000256" key="4">
    <source>
        <dbReference type="ARBA" id="ARBA00022801"/>
    </source>
</evidence>
<keyword evidence="7" id="KW-1185">Reference proteome</keyword>
<dbReference type="Gene3D" id="3.40.190.80">
    <property type="match status" value="1"/>
</dbReference>
<gene>
    <name evidence="6" type="ORF">KZ829_21950</name>
</gene>
<dbReference type="Gene3D" id="3.30.540.10">
    <property type="entry name" value="Fructose-1,6-Bisphosphatase, subunit A, domain 1"/>
    <property type="match status" value="1"/>
</dbReference>
<keyword evidence="3" id="KW-0479">Metal-binding</keyword>
<evidence type="ECO:0000256" key="2">
    <source>
        <dbReference type="ARBA" id="ARBA00013106"/>
    </source>
</evidence>
<proteinExistence type="predicted"/>
<comment type="catalytic activity">
    <reaction evidence="1">
        <text>a myo-inositol phosphate + H2O = myo-inositol + phosphate</text>
        <dbReference type="Rhea" id="RHEA:24056"/>
        <dbReference type="ChEBI" id="CHEBI:15377"/>
        <dbReference type="ChEBI" id="CHEBI:17268"/>
        <dbReference type="ChEBI" id="CHEBI:43474"/>
        <dbReference type="ChEBI" id="CHEBI:84139"/>
        <dbReference type="EC" id="3.1.3.25"/>
    </reaction>
</comment>
<evidence type="ECO:0000256" key="1">
    <source>
        <dbReference type="ARBA" id="ARBA00001033"/>
    </source>
</evidence>
<dbReference type="SUPFAM" id="SSF56655">
    <property type="entry name" value="Carbohydrate phosphatase"/>
    <property type="match status" value="1"/>
</dbReference>
<dbReference type="EMBL" id="JAHXZI010000011">
    <property type="protein sequence ID" value="MBW6436407.1"/>
    <property type="molecule type" value="Genomic_DNA"/>
</dbReference>
<reference evidence="6 7" key="1">
    <citation type="journal article" date="2013" name="Antonie Van Leeuwenhoek">
        <title>Actinoplanes hulinensis sp. nov., a novel actinomycete isolated from soybean root (Glycine max (L.) Merr).</title>
        <authorList>
            <person name="Shen Y."/>
            <person name="Liu C."/>
            <person name="Wang X."/>
            <person name="Zhao J."/>
            <person name="Jia F."/>
            <person name="Zhang Y."/>
            <person name="Wang L."/>
            <person name="Yang D."/>
            <person name="Xiang W."/>
        </authorList>
    </citation>
    <scope>NUCLEOTIDE SEQUENCE [LARGE SCALE GENOMIC DNA]</scope>
    <source>
        <strain evidence="6 7">NEAU-M9</strain>
    </source>
</reference>
<dbReference type="InterPro" id="IPR020583">
    <property type="entry name" value="Inositol_monoP_metal-BS"/>
</dbReference>
<evidence type="ECO:0000256" key="3">
    <source>
        <dbReference type="ARBA" id="ARBA00022723"/>
    </source>
</evidence>
<sequence length="275" mass="28564">MTSTVQHLVDVAAKAAVEAGRFVRSRFRGPAAVTVKEGFHDVVTEVDVAAERMIRSALHDAAPGTFLIGEETGRANGPEGGPDDRPVWLIDPIDGTYNFVRGIPFFCVSIGLRIDGRTAGGCVFDPVHDELFTAAEGVARLNGAELPVRGAGPPAAPLVLCDIPNAGGPPAAAETELLAALLSAAADVRRLGSSALALAYVAAGRADLAANADVFDWDTAAGRALVTATGGGYLSHPDPLPTTRRGSFVAWAPEHAALGRAVGEALHRNRFKETM</sequence>
<organism evidence="6 7">
    <name type="scientific">Actinoplanes hulinensis</name>
    <dbReference type="NCBI Taxonomy" id="1144547"/>
    <lineage>
        <taxon>Bacteria</taxon>
        <taxon>Bacillati</taxon>
        <taxon>Actinomycetota</taxon>
        <taxon>Actinomycetes</taxon>
        <taxon>Micromonosporales</taxon>
        <taxon>Micromonosporaceae</taxon>
        <taxon>Actinoplanes</taxon>
    </lineage>
</organism>
<comment type="caution">
    <text evidence="6">The sequence shown here is derived from an EMBL/GenBank/DDBJ whole genome shotgun (WGS) entry which is preliminary data.</text>
</comment>
<keyword evidence="4" id="KW-0378">Hydrolase</keyword>
<evidence type="ECO:0000256" key="5">
    <source>
        <dbReference type="ARBA" id="ARBA00022842"/>
    </source>
</evidence>
<dbReference type="PANTHER" id="PTHR20854">
    <property type="entry name" value="INOSITOL MONOPHOSPHATASE"/>
    <property type="match status" value="1"/>
</dbReference>
<dbReference type="Pfam" id="PF00459">
    <property type="entry name" value="Inositol_P"/>
    <property type="match status" value="1"/>
</dbReference>
<dbReference type="InterPro" id="IPR020550">
    <property type="entry name" value="Inositol_monophosphatase_CS"/>
</dbReference>
<dbReference type="PROSITE" id="PS00630">
    <property type="entry name" value="IMP_2"/>
    <property type="match status" value="1"/>
</dbReference>
<accession>A0ABS7B687</accession>
<dbReference type="PRINTS" id="PR00377">
    <property type="entry name" value="IMPHPHTASES"/>
</dbReference>
<dbReference type="Proteomes" id="UP001519863">
    <property type="component" value="Unassembled WGS sequence"/>
</dbReference>
<keyword evidence="5" id="KW-0460">Magnesium</keyword>
<dbReference type="PROSITE" id="PS00629">
    <property type="entry name" value="IMP_1"/>
    <property type="match status" value="1"/>
</dbReference>
<protein>
    <recommendedName>
        <fullName evidence="2">inositol-phosphate phosphatase</fullName>
        <ecNumber evidence="2">3.1.3.25</ecNumber>
    </recommendedName>
</protein>
<dbReference type="EC" id="3.1.3.25" evidence="2"/>